<dbReference type="InterPro" id="IPR051615">
    <property type="entry name" value="Transcr_Regulatory_Elem"/>
</dbReference>
<dbReference type="PANTHER" id="PTHR31313">
    <property type="entry name" value="TY1 ENHANCER ACTIVATOR"/>
    <property type="match status" value="1"/>
</dbReference>
<keyword evidence="10" id="KW-1185">Reference proteome</keyword>
<evidence type="ECO:0000256" key="5">
    <source>
        <dbReference type="ARBA" id="ARBA00023125"/>
    </source>
</evidence>
<proteinExistence type="predicted"/>
<accession>A0ABZ2AXI2</accession>
<organism evidence="9 10">
    <name type="scientific">Cryptococcus decagattii</name>
    <dbReference type="NCBI Taxonomy" id="1859122"/>
    <lineage>
        <taxon>Eukaryota</taxon>
        <taxon>Fungi</taxon>
        <taxon>Dikarya</taxon>
        <taxon>Basidiomycota</taxon>
        <taxon>Agaricomycotina</taxon>
        <taxon>Tremellomycetes</taxon>
        <taxon>Tremellales</taxon>
        <taxon>Cryptococcaceae</taxon>
        <taxon>Cryptococcus</taxon>
        <taxon>Cryptococcus gattii species complex</taxon>
    </lineage>
</organism>
<dbReference type="Gene3D" id="4.10.240.10">
    <property type="entry name" value="Zn(2)-C6 fungal-type DNA-binding domain"/>
    <property type="match status" value="1"/>
</dbReference>
<comment type="subcellular location">
    <subcellularLocation>
        <location evidence="1">Nucleus</location>
    </subcellularLocation>
</comment>
<keyword evidence="6" id="KW-0804">Transcription</keyword>
<dbReference type="Pfam" id="PF00172">
    <property type="entry name" value="Zn_clus"/>
    <property type="match status" value="1"/>
</dbReference>
<feature type="domain" description="Zn(2)-C6 fungal-type" evidence="8">
    <location>
        <begin position="144"/>
        <end position="174"/>
    </location>
</feature>
<dbReference type="PROSITE" id="PS50048">
    <property type="entry name" value="ZN2_CY6_FUNGAL_2"/>
    <property type="match status" value="1"/>
</dbReference>
<name>A0ABZ2AXI2_9TREE</name>
<dbReference type="Proteomes" id="UP001432216">
    <property type="component" value="Chromosome 5"/>
</dbReference>
<dbReference type="GeneID" id="89990168"/>
<keyword evidence="3" id="KW-0862">Zinc</keyword>
<evidence type="ECO:0000256" key="2">
    <source>
        <dbReference type="ARBA" id="ARBA00022723"/>
    </source>
</evidence>
<dbReference type="RefSeq" id="XP_064721310.1">
    <property type="nucleotide sequence ID" value="XM_064865238.1"/>
</dbReference>
<dbReference type="InterPro" id="IPR036864">
    <property type="entry name" value="Zn2-C6_fun-type_DNA-bd_sf"/>
</dbReference>
<evidence type="ECO:0000256" key="7">
    <source>
        <dbReference type="ARBA" id="ARBA00023242"/>
    </source>
</evidence>
<dbReference type="PRINTS" id="PR00755">
    <property type="entry name" value="AFLATOXINBRP"/>
</dbReference>
<keyword evidence="2" id="KW-0479">Metal-binding</keyword>
<gene>
    <name evidence="9" type="ORF">IAS62_003396</name>
</gene>
<evidence type="ECO:0000256" key="6">
    <source>
        <dbReference type="ARBA" id="ARBA00023163"/>
    </source>
</evidence>
<dbReference type="InterPro" id="IPR001138">
    <property type="entry name" value="Zn2Cys6_DnaBD"/>
</dbReference>
<dbReference type="SMART" id="SM00066">
    <property type="entry name" value="GAL4"/>
    <property type="match status" value="1"/>
</dbReference>
<dbReference type="PANTHER" id="PTHR31313:SF78">
    <property type="entry name" value="TRANSCRIPTION FACTOR DOMAIN-CONTAINING PROTEIN"/>
    <property type="match status" value="1"/>
</dbReference>
<dbReference type="EMBL" id="CP143810">
    <property type="protein sequence ID" value="WVO22071.1"/>
    <property type="molecule type" value="Genomic_DNA"/>
</dbReference>
<reference evidence="9 10" key="1">
    <citation type="submission" date="2024-01" db="EMBL/GenBank/DDBJ databases">
        <title>Comparative genomics of Cryptococcus and Kwoniella reveals pathogenesis evolution and contrasting modes of karyotype evolution via chromosome fusion or intercentromeric recombination.</title>
        <authorList>
            <person name="Coelho M.A."/>
            <person name="David-Palma M."/>
            <person name="Shea T."/>
            <person name="Bowers K."/>
            <person name="McGinley-Smith S."/>
            <person name="Mohammad A.W."/>
            <person name="Gnirke A."/>
            <person name="Yurkov A.M."/>
            <person name="Nowrousian M."/>
            <person name="Sun S."/>
            <person name="Cuomo C.A."/>
            <person name="Heitman J."/>
        </authorList>
    </citation>
    <scope>NUCLEOTIDE SEQUENCE [LARGE SCALE GENOMIC DNA]</scope>
    <source>
        <strain evidence="9 10">7685027</strain>
    </source>
</reference>
<evidence type="ECO:0000259" key="8">
    <source>
        <dbReference type="PROSITE" id="PS50048"/>
    </source>
</evidence>
<dbReference type="PROSITE" id="PS00463">
    <property type="entry name" value="ZN2_CY6_FUNGAL_1"/>
    <property type="match status" value="1"/>
</dbReference>
<sequence>MKSIPTYDHSRQTRNLHLYLAILSPVTYLLFHTSKHKKKSFGHLRSNVPHFPGAQPLISLHQSLALVQETSPGREHIRELQAVIEEGQGEAQEMTELGVQQFLQNSHNAGNTDNSANASAYTVCPENQQPVIQLEKPAKELRISCDTCRIKKIKCPGEKPTCRNCDQKGRPCTYPTAVRRRGPDKNPGARMKNKVERAIQTRKIQGRDQYPSHIVSKGTGLQRLVLPPSKSASKSAIHDIPVTQGAQEGHHLDVITQRLPILPHSPSISAPPQPSFQSNLHGAVGCRSSDSASSALFKPESATDILLAQTQLLQVPTAASALSALPLASQPLQSVTDQVIPPKTEHLAVTAQSGYTHQSDPPPIEPPCPNPSNLPQQQLHQVIPSTVTPLPTHDQPSFIPLSTVSQDIATNIPYSVDDTISYTTRREPQAFSAHTNMSLVNTDSRPDQLSSFPNHTRVCDYSVLEPTSLFSQPIVSSDINSLSGVNTRVEIWDGRSSSQDIETAGVLPVKDVAIAGGNLACDQFSYVSGGGATGFSSLALSNDGLVLTSEDCNGLSQFQTTNDRMPKTVPAWYDFTPDGCDHPYIASTTMDTIDQGIHLRGLKRKARTPSQVDGEYKMYSPPGNIQAAMDGWWNWIMEHYDKDKNTARELVTNACNSFFTNAHIWLNFLNKSLFFTSLSSQIPYSNAPVYKNTSLRAAPHVLLSILGLVTLLQKGHTYEGQKLALLFQREARSILNYCISAGSQDPSLVAAAIIIATFETQPHIEHSTERLAGAILMLDGIGLSVFSSRLDADDARVSTSITGLPRLKHSAVVATAAGEKEAQLEPSITEWVQVPQWADYWSEGDIWKEEMRRMLWAACSISATLSLWHFMVGKTPLALEINHPERFRLFFPGEMAVIETGDGEQGKTTPWALYHRLIILWHFIVNNQPLHFDCKQEIVRELQAVEDDIQTFIDAGILKIYIWQSADWAMLIRRVLGLMDSQALHRWFRNEITFFKELAGGRPGVPQVRQRPLYAWWFVMQVSSALELSRMGKEFWGDSDLIYRMGLAGLDQVIKHWNCQNVLGPYFEYLQHKHRTLLEERQRLLQAEAQGRVQDLHLEQLKILRGEAEGRLAKIQCISEYRGSKLY</sequence>
<keyword evidence="7" id="KW-0539">Nucleus</keyword>
<keyword evidence="4" id="KW-0805">Transcription regulation</keyword>
<dbReference type="SUPFAM" id="SSF57701">
    <property type="entry name" value="Zn2/Cys6 DNA-binding domain"/>
    <property type="match status" value="1"/>
</dbReference>
<protein>
    <recommendedName>
        <fullName evidence="8">Zn(2)-C6 fungal-type domain-containing protein</fullName>
    </recommendedName>
</protein>
<evidence type="ECO:0000256" key="4">
    <source>
        <dbReference type="ARBA" id="ARBA00023015"/>
    </source>
</evidence>
<evidence type="ECO:0000256" key="1">
    <source>
        <dbReference type="ARBA" id="ARBA00004123"/>
    </source>
</evidence>
<evidence type="ECO:0000313" key="9">
    <source>
        <dbReference type="EMBL" id="WVO22071.1"/>
    </source>
</evidence>
<evidence type="ECO:0000313" key="10">
    <source>
        <dbReference type="Proteomes" id="UP001432216"/>
    </source>
</evidence>
<evidence type="ECO:0000256" key="3">
    <source>
        <dbReference type="ARBA" id="ARBA00022833"/>
    </source>
</evidence>
<keyword evidence="5" id="KW-0238">DNA-binding</keyword>
<dbReference type="CDD" id="cd00067">
    <property type="entry name" value="GAL4"/>
    <property type="match status" value="1"/>
</dbReference>